<proteinExistence type="inferred from homology"/>
<feature type="region of interest" description="Disordered" evidence="6">
    <location>
        <begin position="1"/>
        <end position="157"/>
    </location>
</feature>
<dbReference type="EMBL" id="ML976977">
    <property type="protein sequence ID" value="KAF1963685.1"/>
    <property type="molecule type" value="Genomic_DNA"/>
</dbReference>
<dbReference type="OrthoDB" id="5337378at2759"/>
<dbReference type="SMART" id="SM00220">
    <property type="entry name" value="S_TKc"/>
    <property type="match status" value="1"/>
</dbReference>
<dbReference type="PANTHER" id="PTHR11042">
    <property type="entry name" value="EUKARYOTIC TRANSLATION INITIATION FACTOR 2-ALPHA KINASE EIF2-ALPHA KINASE -RELATED"/>
    <property type="match status" value="1"/>
</dbReference>
<keyword evidence="2" id="KW-0547">Nucleotide-binding</keyword>
<feature type="region of interest" description="Disordered" evidence="6">
    <location>
        <begin position="182"/>
        <end position="228"/>
    </location>
</feature>
<dbReference type="PANTHER" id="PTHR11042:SF187">
    <property type="entry name" value="EUKARYOTIC TRANSLATION INITIATION FACTOR 2-ALPHA KINASE 2"/>
    <property type="match status" value="1"/>
</dbReference>
<feature type="compositionally biased region" description="Low complexity" evidence="6">
    <location>
        <begin position="277"/>
        <end position="289"/>
    </location>
</feature>
<dbReference type="GO" id="GO:0005524">
    <property type="term" value="F:ATP binding"/>
    <property type="evidence" value="ECO:0007669"/>
    <property type="project" value="UniProtKB-KW"/>
</dbReference>
<keyword evidence="4" id="KW-0067">ATP-binding</keyword>
<dbReference type="Gene3D" id="1.10.510.10">
    <property type="entry name" value="Transferase(Phosphotransferase) domain 1"/>
    <property type="match status" value="1"/>
</dbReference>
<dbReference type="InterPro" id="IPR008271">
    <property type="entry name" value="Ser/Thr_kinase_AS"/>
</dbReference>
<dbReference type="GO" id="GO:0005634">
    <property type="term" value="C:nucleus"/>
    <property type="evidence" value="ECO:0007669"/>
    <property type="project" value="TreeGrafter"/>
</dbReference>
<evidence type="ECO:0000313" key="9">
    <source>
        <dbReference type="Proteomes" id="UP000800035"/>
    </source>
</evidence>
<evidence type="ECO:0000256" key="4">
    <source>
        <dbReference type="ARBA" id="ARBA00022840"/>
    </source>
</evidence>
<dbReference type="InterPro" id="IPR050339">
    <property type="entry name" value="CC_SR_Kinase"/>
</dbReference>
<evidence type="ECO:0000259" key="7">
    <source>
        <dbReference type="PROSITE" id="PS50011"/>
    </source>
</evidence>
<reference evidence="8" key="1">
    <citation type="journal article" date="2020" name="Stud. Mycol.">
        <title>101 Dothideomycetes genomes: a test case for predicting lifestyles and emergence of pathogens.</title>
        <authorList>
            <person name="Haridas S."/>
            <person name="Albert R."/>
            <person name="Binder M."/>
            <person name="Bloem J."/>
            <person name="Labutti K."/>
            <person name="Salamov A."/>
            <person name="Andreopoulos B."/>
            <person name="Baker S."/>
            <person name="Barry K."/>
            <person name="Bills G."/>
            <person name="Bluhm B."/>
            <person name="Cannon C."/>
            <person name="Castanera R."/>
            <person name="Culley D."/>
            <person name="Daum C."/>
            <person name="Ezra D."/>
            <person name="Gonzalez J."/>
            <person name="Henrissat B."/>
            <person name="Kuo A."/>
            <person name="Liang C."/>
            <person name="Lipzen A."/>
            <person name="Lutzoni F."/>
            <person name="Magnuson J."/>
            <person name="Mondo S."/>
            <person name="Nolan M."/>
            <person name="Ohm R."/>
            <person name="Pangilinan J."/>
            <person name="Park H.-J."/>
            <person name="Ramirez L."/>
            <person name="Alfaro M."/>
            <person name="Sun H."/>
            <person name="Tritt A."/>
            <person name="Yoshinaga Y."/>
            <person name="Zwiers L.-H."/>
            <person name="Turgeon B."/>
            <person name="Goodwin S."/>
            <person name="Spatafora J."/>
            <person name="Crous P."/>
            <person name="Grigoriev I."/>
        </authorList>
    </citation>
    <scope>NUCLEOTIDE SEQUENCE</scope>
    <source>
        <strain evidence="8">CBS 675.92</strain>
    </source>
</reference>
<keyword evidence="1" id="KW-0808">Transferase</keyword>
<keyword evidence="3 8" id="KW-0418">Kinase</keyword>
<evidence type="ECO:0000256" key="1">
    <source>
        <dbReference type="ARBA" id="ARBA00022679"/>
    </source>
</evidence>
<comment type="similarity">
    <text evidence="5">Belongs to the protein kinase superfamily. Ser/Thr protein kinase family. GCN2 subfamily.</text>
</comment>
<dbReference type="Gene3D" id="3.30.200.20">
    <property type="entry name" value="Phosphorylase Kinase, domain 1"/>
    <property type="match status" value="1"/>
</dbReference>
<dbReference type="PROSITE" id="PS50011">
    <property type="entry name" value="PROTEIN_KINASE_DOM"/>
    <property type="match status" value="1"/>
</dbReference>
<dbReference type="SUPFAM" id="SSF56112">
    <property type="entry name" value="Protein kinase-like (PK-like)"/>
    <property type="match status" value="1"/>
</dbReference>
<evidence type="ECO:0000256" key="6">
    <source>
        <dbReference type="SAM" id="MobiDB-lite"/>
    </source>
</evidence>
<dbReference type="GO" id="GO:0005737">
    <property type="term" value="C:cytoplasm"/>
    <property type="evidence" value="ECO:0007669"/>
    <property type="project" value="TreeGrafter"/>
</dbReference>
<keyword evidence="9" id="KW-1185">Reference proteome</keyword>
<dbReference type="GO" id="GO:0004694">
    <property type="term" value="F:eukaryotic translation initiation factor 2alpha kinase activity"/>
    <property type="evidence" value="ECO:0007669"/>
    <property type="project" value="TreeGrafter"/>
</dbReference>
<feature type="region of interest" description="Disordered" evidence="6">
    <location>
        <begin position="311"/>
        <end position="330"/>
    </location>
</feature>
<gene>
    <name evidence="8" type="ORF">CC80DRAFT_11644</name>
</gene>
<feature type="region of interest" description="Disordered" evidence="6">
    <location>
        <begin position="502"/>
        <end position="635"/>
    </location>
</feature>
<feature type="compositionally biased region" description="Low complexity" evidence="6">
    <location>
        <begin position="28"/>
        <end position="42"/>
    </location>
</feature>
<name>A0A6A5UFK0_9PLEO</name>
<evidence type="ECO:0000313" key="8">
    <source>
        <dbReference type="EMBL" id="KAF1963685.1"/>
    </source>
</evidence>
<dbReference type="Pfam" id="PF00069">
    <property type="entry name" value="Pkinase"/>
    <property type="match status" value="1"/>
</dbReference>
<feature type="domain" description="Protein kinase" evidence="7">
    <location>
        <begin position="660"/>
        <end position="987"/>
    </location>
</feature>
<protein>
    <submittedName>
        <fullName evidence="8">Kinase-like protein</fullName>
    </submittedName>
</protein>
<evidence type="ECO:0000256" key="3">
    <source>
        <dbReference type="ARBA" id="ARBA00022777"/>
    </source>
</evidence>
<evidence type="ECO:0000256" key="5">
    <source>
        <dbReference type="ARBA" id="ARBA00037982"/>
    </source>
</evidence>
<accession>A0A6A5UFK0</accession>
<feature type="region of interest" description="Disordered" evidence="6">
    <location>
        <begin position="430"/>
        <end position="462"/>
    </location>
</feature>
<dbReference type="PROSITE" id="PS00108">
    <property type="entry name" value="PROTEIN_KINASE_ST"/>
    <property type="match status" value="1"/>
</dbReference>
<dbReference type="Proteomes" id="UP000800035">
    <property type="component" value="Unassembled WGS sequence"/>
</dbReference>
<feature type="compositionally biased region" description="Polar residues" evidence="6">
    <location>
        <begin position="317"/>
        <end position="327"/>
    </location>
</feature>
<dbReference type="InterPro" id="IPR011009">
    <property type="entry name" value="Kinase-like_dom_sf"/>
</dbReference>
<organism evidence="8 9">
    <name type="scientific">Byssothecium circinans</name>
    <dbReference type="NCBI Taxonomy" id="147558"/>
    <lineage>
        <taxon>Eukaryota</taxon>
        <taxon>Fungi</taxon>
        <taxon>Dikarya</taxon>
        <taxon>Ascomycota</taxon>
        <taxon>Pezizomycotina</taxon>
        <taxon>Dothideomycetes</taxon>
        <taxon>Pleosporomycetidae</taxon>
        <taxon>Pleosporales</taxon>
        <taxon>Massarineae</taxon>
        <taxon>Massarinaceae</taxon>
        <taxon>Byssothecium</taxon>
    </lineage>
</organism>
<sequence length="1022" mass="111828">MDFAYSPHREMHLPSPTHGYRMEGAHFSSLQQLRHSLSRSPSKPSRFQLRTGKADTSGSPLSPLALARAFTPKSHKPQSPIANSADSPFGAPAVQTTKKKFTLRRSGPFRSSPRNRTTPKSPRRALVDSTDLGNSTPFISRPLFGEENAPSRKPSVDFWDNGDSMRFDIDDKPIKFGIARSTAPGANCLQPSQASPLKRRDGNPGFDSASSETPNPKRRSLHGAPAGADFSIFETPVLRSSMDDINRPQDIEPANIFASPVTPATHSQTPLKRPLSVRRSTSQRTSTNSPRPKTLYDGEFVVPGLAASKNKQRMSLDGTSLRSSGASGQLRHPLANQVNASSSPLFGDSPVSHTPAPPTVLPRSNNNLFAKSLPIGAARPAETDPDEVFATPAALKKVRQCIAPAPQSTGGLLSKKHRDIALETLEYKPPDTPIKLHRQSYPPAAETPTSNRRSHSLKPLPQPVFGAVSTPFNAIQTSNTHTGSSFFSSIGGSHVRRRSFVDIDGDDDCNESPTGNRHMTDSQSSADDGPPTPTKPSGDGRRSKESSLRRKTFGRSRPSLGNIFPSDSDSAVPELSTAITDPTGSPHTPSEPSMPPDPSCLSISGPRRGSLNLNSSLDSNPFPPATPTGPRGSFGFFSQSHTIGLTENDVDESLAARFRAVQKLDGAEGEFSQVYKVSRPIKEGVTHSSPPGSRFWVVKKSKKPIMGAKDSEQKHREVQALKAVRGHEHIVSFEDSWVDQGHLYIQTEYCENGNLRQFLQKYGRAGCLDNFRTWKILLELSSGLHFIHENGYMHLDLKPANILIDFEGVLKIADFGMAVQWPAPKNVDAEGDRHYLAMEAMYGHPDKPSDVFALGLMMVEICSNCFMPEMGDDWGRLRSGNFIDVPSLTWSEDSTLLRDADGLPISKESDDQFEPTMMDHSEFDFPTTVGLVSGIDEEKEFAKAPDFMRNALNTHSMDQTVIAMLNPDPEQRPTAHDVNRSFGCQWVDHRRRAGATIYEGNFGPDFEVLASYSDHPDAMDTS</sequence>
<feature type="region of interest" description="Disordered" evidence="6">
    <location>
        <begin position="258"/>
        <end position="297"/>
    </location>
</feature>
<feature type="compositionally biased region" description="Low complexity" evidence="6">
    <location>
        <begin position="610"/>
        <end position="620"/>
    </location>
</feature>
<dbReference type="InterPro" id="IPR000719">
    <property type="entry name" value="Prot_kinase_dom"/>
</dbReference>
<feature type="compositionally biased region" description="Polar residues" evidence="6">
    <location>
        <begin position="577"/>
        <end position="591"/>
    </location>
</feature>
<feature type="compositionally biased region" description="Basic and acidic residues" evidence="6">
    <location>
        <begin position="538"/>
        <end position="548"/>
    </location>
</feature>
<feature type="compositionally biased region" description="Polar residues" evidence="6">
    <location>
        <begin position="511"/>
        <end position="526"/>
    </location>
</feature>
<dbReference type="AlphaFoldDB" id="A0A6A5UFK0"/>
<feature type="region of interest" description="Disordered" evidence="6">
    <location>
        <begin position="339"/>
        <end position="365"/>
    </location>
</feature>
<evidence type="ECO:0000256" key="2">
    <source>
        <dbReference type="ARBA" id="ARBA00022741"/>
    </source>
</evidence>